<organism evidence="2 3">
    <name type="scientific">Paractinoplanes rishiriensis</name>
    <dbReference type="NCBI Taxonomy" id="1050105"/>
    <lineage>
        <taxon>Bacteria</taxon>
        <taxon>Bacillati</taxon>
        <taxon>Actinomycetota</taxon>
        <taxon>Actinomycetes</taxon>
        <taxon>Micromonosporales</taxon>
        <taxon>Micromonosporaceae</taxon>
        <taxon>Paractinoplanes</taxon>
    </lineage>
</organism>
<proteinExistence type="predicted"/>
<keyword evidence="1" id="KW-1133">Transmembrane helix</keyword>
<evidence type="ECO:0000256" key="1">
    <source>
        <dbReference type="SAM" id="Phobius"/>
    </source>
</evidence>
<gene>
    <name evidence="2" type="ORF">Ari01nite_28710</name>
</gene>
<keyword evidence="3" id="KW-1185">Reference proteome</keyword>
<dbReference type="Proteomes" id="UP000636960">
    <property type="component" value="Unassembled WGS sequence"/>
</dbReference>
<reference evidence="2" key="1">
    <citation type="submission" date="2021-01" db="EMBL/GenBank/DDBJ databases">
        <title>Whole genome shotgun sequence of Actinoplanes rishiriensis NBRC 108556.</title>
        <authorList>
            <person name="Komaki H."/>
            <person name="Tamura T."/>
        </authorList>
    </citation>
    <scope>NUCLEOTIDE SEQUENCE</scope>
    <source>
        <strain evidence="2">NBRC 108556</strain>
    </source>
</reference>
<evidence type="ECO:0000313" key="2">
    <source>
        <dbReference type="EMBL" id="GIE95406.1"/>
    </source>
</evidence>
<feature type="transmembrane region" description="Helical" evidence="1">
    <location>
        <begin position="25"/>
        <end position="43"/>
    </location>
</feature>
<keyword evidence="1" id="KW-0812">Transmembrane</keyword>
<sequence length="189" mass="20350">MPEVVVTVTNPTRVGAHRLRRRRPAYVPVLAILAGWTVVLLTAPHLRTSDGVHRIALFVHLASLVLGFGAVLTLDWSGLMWILRHHDLFTLVRVAQVVHVPIWLGLGGLTLSGMLLGPDTGSPWTVLKLLAVLAVAINGLGAAVVQRRLLALDGRQPPAKLMLTAVLVATVSQAGWWTATVVGFLNAQR</sequence>
<keyword evidence="1" id="KW-0472">Membrane</keyword>
<evidence type="ECO:0000313" key="3">
    <source>
        <dbReference type="Proteomes" id="UP000636960"/>
    </source>
</evidence>
<dbReference type="EMBL" id="BOMV01000028">
    <property type="protein sequence ID" value="GIE95406.1"/>
    <property type="molecule type" value="Genomic_DNA"/>
</dbReference>
<feature type="transmembrane region" description="Helical" evidence="1">
    <location>
        <begin position="126"/>
        <end position="145"/>
    </location>
</feature>
<protein>
    <submittedName>
        <fullName evidence="2">Uncharacterized protein</fullName>
    </submittedName>
</protein>
<comment type="caution">
    <text evidence="2">The sequence shown here is derived from an EMBL/GenBank/DDBJ whole genome shotgun (WGS) entry which is preliminary data.</text>
</comment>
<name>A0A919MPT0_9ACTN</name>
<feature type="transmembrane region" description="Helical" evidence="1">
    <location>
        <begin position="165"/>
        <end position="185"/>
    </location>
</feature>
<accession>A0A919MPT0</accession>
<feature type="transmembrane region" description="Helical" evidence="1">
    <location>
        <begin position="55"/>
        <end position="76"/>
    </location>
</feature>
<dbReference type="AlphaFoldDB" id="A0A919MPT0"/>